<organism evidence="1 2">
    <name type="scientific">Catharanthus roseus</name>
    <name type="common">Madagascar periwinkle</name>
    <name type="synonym">Vinca rosea</name>
    <dbReference type="NCBI Taxonomy" id="4058"/>
    <lineage>
        <taxon>Eukaryota</taxon>
        <taxon>Viridiplantae</taxon>
        <taxon>Streptophyta</taxon>
        <taxon>Embryophyta</taxon>
        <taxon>Tracheophyta</taxon>
        <taxon>Spermatophyta</taxon>
        <taxon>Magnoliopsida</taxon>
        <taxon>eudicotyledons</taxon>
        <taxon>Gunneridae</taxon>
        <taxon>Pentapetalae</taxon>
        <taxon>asterids</taxon>
        <taxon>lamiids</taxon>
        <taxon>Gentianales</taxon>
        <taxon>Apocynaceae</taxon>
        <taxon>Rauvolfioideae</taxon>
        <taxon>Vinceae</taxon>
        <taxon>Catharanthinae</taxon>
        <taxon>Catharanthus</taxon>
    </lineage>
</organism>
<comment type="caution">
    <text evidence="1">The sequence shown here is derived from an EMBL/GenBank/DDBJ whole genome shotgun (WGS) entry which is preliminary data.</text>
</comment>
<protein>
    <submittedName>
        <fullName evidence="1">Uncharacterized protein</fullName>
    </submittedName>
</protein>
<reference evidence="2" key="1">
    <citation type="journal article" date="2023" name="Nat. Plants">
        <title>Single-cell RNA sequencing provides a high-resolution roadmap for understanding the multicellular compartmentation of specialized metabolism.</title>
        <authorList>
            <person name="Sun S."/>
            <person name="Shen X."/>
            <person name="Li Y."/>
            <person name="Li Y."/>
            <person name="Wang S."/>
            <person name="Li R."/>
            <person name="Zhang H."/>
            <person name="Shen G."/>
            <person name="Guo B."/>
            <person name="Wei J."/>
            <person name="Xu J."/>
            <person name="St-Pierre B."/>
            <person name="Chen S."/>
            <person name="Sun C."/>
        </authorList>
    </citation>
    <scope>NUCLEOTIDE SEQUENCE [LARGE SCALE GENOMIC DNA]</scope>
</reference>
<dbReference type="Proteomes" id="UP001060085">
    <property type="component" value="Linkage Group LG04"/>
</dbReference>
<evidence type="ECO:0000313" key="2">
    <source>
        <dbReference type="Proteomes" id="UP001060085"/>
    </source>
</evidence>
<gene>
    <name evidence="1" type="ORF">M9H77_19181</name>
</gene>
<dbReference type="EMBL" id="CM044704">
    <property type="protein sequence ID" value="KAI5669328.1"/>
    <property type="molecule type" value="Genomic_DNA"/>
</dbReference>
<accession>A0ACC0B9N5</accession>
<evidence type="ECO:0000313" key="1">
    <source>
        <dbReference type="EMBL" id="KAI5669328.1"/>
    </source>
</evidence>
<sequence>MESDRTSTTRSDTVSDNIQRVRPLHGRTSGPTRRSTKGQWTPEEDEILRQAVQRFKGKNWKKIAECFKDRTDVQCLHRWQKVLNPDLVKGPWSRQEDEKIIELVNKYGPKKWSTIAQHLPGRIGKQCRERWHNHLNPNINKEAWTQEEELALIRAHQIYGNKWAELTKFLPGRTDNAIKNHWNSSVKKKLDSYLASGLLAQFQGLPNAIHPNQSVAASSSKTQQSSEDDSAPRDGVEEVSECSQSSAVVGCSNSTCDLVNTSAHAKDECLGHSFAHEWGSTVDKDWQLNQTEIAEMASLDFARETTGQFVHSSSGQFMHSLTHSEDHKLVPFQLQTSMGLSNAPSMLSMVLGTENPDHLFASENGCSTLLYPETRAEGPFPSGNNVIDGSANTVLYQSSNYQIPEDGHLASQSCHPLKPEMLEATSFCEPFAVSSQLPVDDESLIFGIDPNLFNDSLVLQSEQERFANKQDGFIYSNDAGSSPSNNAINGSGMEQQLDRGNDSMRLVRVNDFDMSPPKNVHTNPAAEENTPVSHKQKDSGTLFYEPPRFPSLDIPFFSCDLIQSSTDMQQEYSPLGIRQLMMSSINCTPFRLWDSPKRDDSPDAVLKSAAKTFTGTPSILKKRHRDLVSPLSEKRCEKKLESDLTQEPFTSLTRDFSRLEVMFNGTGNENPPVLSPLANQKKHSETAVSEEKENQVPACLEGEKERMNNSSSESRTLGKSVKVNVSHDKMKQKTGGTDDKAVNSSVAALETVNQPSGFLVEHDMNDLLFFSPDQSGVKGTKSLFHSARKKEVTCNLVKITSMQLPSSSTPLEKKVENSGSSSGVDNINIFGETPFRRSIESPSAWKSPWFINSFLPGPRVDTDISIEDIEYFMMSPAERSYDALGLMKQLSEQTASAFANAQEVLGDETPETILKKKSLKKENADKESVNVSGCEPEHHTLMKECRTLDFSECGTPGKGAEAGKLSTAINFSSPSSYLLKGCR</sequence>
<proteinExistence type="predicted"/>
<keyword evidence="2" id="KW-1185">Reference proteome</keyword>
<name>A0ACC0B9N5_CATRO</name>